<dbReference type="PANTHER" id="PTHR47582:SF1">
    <property type="entry name" value="P450, PUTATIVE (EUROFUNG)-RELATED"/>
    <property type="match status" value="1"/>
</dbReference>
<dbReference type="InterPro" id="IPR001128">
    <property type="entry name" value="Cyt_P450"/>
</dbReference>
<proteinExistence type="inferred from homology"/>
<keyword evidence="6 7" id="KW-0349">Heme</keyword>
<feature type="transmembrane region" description="Helical" evidence="8">
    <location>
        <begin position="12"/>
        <end position="30"/>
    </location>
</feature>
<evidence type="ECO:0000256" key="6">
    <source>
        <dbReference type="PIRSR" id="PIRSR602403-1"/>
    </source>
</evidence>
<dbReference type="InterPro" id="IPR036396">
    <property type="entry name" value="Cyt_P450_sf"/>
</dbReference>
<dbReference type="GO" id="GO:0005506">
    <property type="term" value="F:iron ion binding"/>
    <property type="evidence" value="ECO:0007669"/>
    <property type="project" value="InterPro"/>
</dbReference>
<keyword evidence="8" id="KW-1133">Transmembrane helix</keyword>
<dbReference type="PROSITE" id="PS00086">
    <property type="entry name" value="CYTOCHROME_P450"/>
    <property type="match status" value="1"/>
</dbReference>
<keyword evidence="3 6" id="KW-0479">Metal-binding</keyword>
<sequence>MFSLKALPSPAVLLALGIILATYVFLHGLLHFTQDSKEPPAVLKGVPFVTSVLGMMRWSMDFYPQMRKRFPALPIYTLRIPGARIYAINSLDLIAVVQRHWRILLFPPIQIKAAKVGMGASDEALRILEEDMITENGFVHGMIKATHPTMSDGPALRSLNTTTFQVFNDALNRLKAPRTVSVKLYEWIDDLIMRATTDAIYGRENPMRLAHNVEAWRNYHPALMFMMLDILPQNLFFKRAVEGRENLVKSFSKYYADGSYEEGSDYIKQFVQHCIRQRIPLDDIPRLLMGTVFNNVANTIPSAFWVVFRIFSNPEVLEDCRNEVGQAVEYQGNIAELNLDYVVNSCPILLSTFQEVFRFHGMANSVRVVSEDMLLDDKYLLKKGGLVMMSARAQHTNSAIWGDDFDQFHHKRFLKKGPEKNAKVPQAAYRGFGGGTTLCPGRHFATASILMLAALMMMRFDVRTTGARWTAPSVVNSSQAEAVEQPDEDIEVEIRSRPEVDNREWRIIFSKGMTT</sequence>
<name>A0A0F7ZS37_9HYPO</name>
<evidence type="ECO:0000256" key="5">
    <source>
        <dbReference type="ARBA" id="ARBA00023033"/>
    </source>
</evidence>
<dbReference type="OrthoDB" id="4917114at2759"/>
<keyword evidence="10" id="KW-1185">Reference proteome</keyword>
<dbReference type="InterPro" id="IPR002403">
    <property type="entry name" value="Cyt_P450_E_grp-IV"/>
</dbReference>
<evidence type="ECO:0000313" key="9">
    <source>
        <dbReference type="EMBL" id="KJZ70683.1"/>
    </source>
</evidence>
<dbReference type="CDD" id="cd11040">
    <property type="entry name" value="CYP7_CYP8-like"/>
    <property type="match status" value="1"/>
</dbReference>
<dbReference type="AlphaFoldDB" id="A0A0F7ZS37"/>
<evidence type="ECO:0000256" key="4">
    <source>
        <dbReference type="ARBA" id="ARBA00023004"/>
    </source>
</evidence>
<dbReference type="GO" id="GO:0016705">
    <property type="term" value="F:oxidoreductase activity, acting on paired donors, with incorporation or reduction of molecular oxygen"/>
    <property type="evidence" value="ECO:0007669"/>
    <property type="project" value="InterPro"/>
</dbReference>
<dbReference type="Proteomes" id="UP000054481">
    <property type="component" value="Unassembled WGS sequence"/>
</dbReference>
<dbReference type="SUPFAM" id="SSF48264">
    <property type="entry name" value="Cytochrome P450"/>
    <property type="match status" value="1"/>
</dbReference>
<dbReference type="Gene3D" id="1.10.630.10">
    <property type="entry name" value="Cytochrome P450"/>
    <property type="match status" value="1"/>
</dbReference>
<protein>
    <recommendedName>
        <fullName evidence="11">Cytochrome P450</fullName>
    </recommendedName>
</protein>
<organism evidence="9 10">
    <name type="scientific">Hirsutella minnesotensis 3608</name>
    <dbReference type="NCBI Taxonomy" id="1043627"/>
    <lineage>
        <taxon>Eukaryota</taxon>
        <taxon>Fungi</taxon>
        <taxon>Dikarya</taxon>
        <taxon>Ascomycota</taxon>
        <taxon>Pezizomycotina</taxon>
        <taxon>Sordariomycetes</taxon>
        <taxon>Hypocreomycetidae</taxon>
        <taxon>Hypocreales</taxon>
        <taxon>Ophiocordycipitaceae</taxon>
        <taxon>Hirsutella</taxon>
    </lineage>
</organism>
<dbReference type="Pfam" id="PF00067">
    <property type="entry name" value="p450"/>
    <property type="match status" value="1"/>
</dbReference>
<evidence type="ECO:0000256" key="8">
    <source>
        <dbReference type="SAM" id="Phobius"/>
    </source>
</evidence>
<dbReference type="PANTHER" id="PTHR47582">
    <property type="entry name" value="P450, PUTATIVE (EUROFUNG)-RELATED"/>
    <property type="match status" value="1"/>
</dbReference>
<keyword evidence="4 6" id="KW-0408">Iron</keyword>
<keyword evidence="8" id="KW-0812">Transmembrane</keyword>
<reference evidence="9 10" key="1">
    <citation type="journal article" date="2014" name="Genome Biol. Evol.">
        <title>Comparative genomics and transcriptomics analyses reveal divergent lifestyle features of nematode endoparasitic fungus Hirsutella minnesotensis.</title>
        <authorList>
            <person name="Lai Y."/>
            <person name="Liu K."/>
            <person name="Zhang X."/>
            <person name="Zhang X."/>
            <person name="Li K."/>
            <person name="Wang N."/>
            <person name="Shu C."/>
            <person name="Wu Y."/>
            <person name="Wang C."/>
            <person name="Bushley K.E."/>
            <person name="Xiang M."/>
            <person name="Liu X."/>
        </authorList>
    </citation>
    <scope>NUCLEOTIDE SEQUENCE [LARGE SCALE GENOMIC DNA]</scope>
    <source>
        <strain evidence="9 10">3608</strain>
    </source>
</reference>
<comment type="cofactor">
    <cofactor evidence="1 6">
        <name>heme</name>
        <dbReference type="ChEBI" id="CHEBI:30413"/>
    </cofactor>
</comment>
<keyword evidence="7" id="KW-0560">Oxidoreductase</keyword>
<evidence type="ECO:0000256" key="2">
    <source>
        <dbReference type="ARBA" id="ARBA00010617"/>
    </source>
</evidence>
<gene>
    <name evidence="9" type="ORF">HIM_09928</name>
</gene>
<comment type="similarity">
    <text evidence="2 7">Belongs to the cytochrome P450 family.</text>
</comment>
<evidence type="ECO:0008006" key="11">
    <source>
        <dbReference type="Google" id="ProtNLM"/>
    </source>
</evidence>
<evidence type="ECO:0000256" key="7">
    <source>
        <dbReference type="RuleBase" id="RU000461"/>
    </source>
</evidence>
<feature type="binding site" description="axial binding residue" evidence="6">
    <location>
        <position position="439"/>
    </location>
    <ligand>
        <name>heme</name>
        <dbReference type="ChEBI" id="CHEBI:30413"/>
    </ligand>
    <ligandPart>
        <name>Fe</name>
        <dbReference type="ChEBI" id="CHEBI:18248"/>
    </ligandPart>
</feature>
<accession>A0A0F7ZS37</accession>
<evidence type="ECO:0000256" key="3">
    <source>
        <dbReference type="ARBA" id="ARBA00022723"/>
    </source>
</evidence>
<dbReference type="PRINTS" id="PR00465">
    <property type="entry name" value="EP450IV"/>
</dbReference>
<feature type="transmembrane region" description="Helical" evidence="8">
    <location>
        <begin position="42"/>
        <end position="60"/>
    </location>
</feature>
<evidence type="ECO:0000313" key="10">
    <source>
        <dbReference type="Proteomes" id="UP000054481"/>
    </source>
</evidence>
<keyword evidence="8" id="KW-0472">Membrane</keyword>
<evidence type="ECO:0000256" key="1">
    <source>
        <dbReference type="ARBA" id="ARBA00001971"/>
    </source>
</evidence>
<dbReference type="EMBL" id="KQ030612">
    <property type="protein sequence ID" value="KJZ70683.1"/>
    <property type="molecule type" value="Genomic_DNA"/>
</dbReference>
<keyword evidence="5 7" id="KW-0503">Monooxygenase</keyword>
<dbReference type="InterPro" id="IPR017972">
    <property type="entry name" value="Cyt_P450_CS"/>
</dbReference>
<dbReference type="GO" id="GO:0020037">
    <property type="term" value="F:heme binding"/>
    <property type="evidence" value="ECO:0007669"/>
    <property type="project" value="InterPro"/>
</dbReference>
<dbReference type="InterPro" id="IPR053007">
    <property type="entry name" value="CYP450_monoxygenase_sec-met"/>
</dbReference>
<dbReference type="GO" id="GO:0004497">
    <property type="term" value="F:monooxygenase activity"/>
    <property type="evidence" value="ECO:0007669"/>
    <property type="project" value="UniProtKB-KW"/>
</dbReference>